<keyword evidence="2" id="KW-0472">Membrane</keyword>
<sequence>MRVMRKILKRKVSIVMAVLVILGIAVYGVSAFAEEQTATTETFTVNQNYIYLNPAGMNLGSVDWTSSSADIRLNVTGWEDIHQGTYDPKSGYWYWDATNWEIKDVNTYFFTYGTDWSVIKSKSYYRTEVSSDILAKGKVYAQNGTASQQIDSQNVYALKEYTSNAGRSLAFVNMTAGELSGVQAQFSLDGNYDDSTSDQVTKQQLSDGKVTVPNDVNGKAYQYVRFVDTQNSAITDSFDISTAISKGGILYYGIRQDSSKIYSEWSQEKKSETTPNVTKLYFNNLSFWTSDDITIQIGSGEPVKVVPDDTATNTLSYNISGTIDKDTIISITKNGVTYRFYPNGTDNLITYSGSNICIKGTYQASSPNTVYFDATLSKLSYAGDVTDNSLPLKDAGIRYHAWNNENDFKDGDLKKLEDFSDGTHTWSDVYQAALDKKYSHILFYSSTDGTIPSTPTANKTYDLTIPDGLTNPCFYADTSDDSIYKPTNRSGYWGELYTVRNAEGKTKDGGSTATSDTIVDIPQGTLTRNSNMLYVNTTLYDYYSDYELNGYNRDAYSYNTDLNSLGNNPILHYIYQPFRQLDQALSSYYDKNSASSPIYWGNFQNYTGSHYKQIKGSLNLYGSNDWNKFIYENNSMWGRNGVVLSDGNSAVQGLVADTLSNNSLMIKTSGKTVAAPYFNEDFLTGNNSKNTVLGKVYKDVTFPFVKKPVTSTSYKGSVDYWYFDSADNNASNKNLQLQQSVKDGYFLNPSDQAVKGQTANPGYPATNDNNYFPFNTNAQSGNATMLNYGFGQKFDLKFKLTSDGTVKTTDNEDAPIEFNFSGDDDVWVFIDGKLVLDVGGGHGKVNGTINFKDKKATVSSVKNDATGGGVTPSKVNSFASDETITKDYFTKEHTLTMFYMERGLWESNMSISFNFPDENEFQVEKNVDTNDVNKDIFPDTLFDNTSVFPFTIQNQATHFGIKKATAGQSIETRVFNDTFESNKVQNVSGNTFEKVAGMDGQTNVVHWLAQLDNVGGSYKEKRWGSILPAGSDSFDATYTAGSAKDHYKYLQFKFYYDYKDNPSTQFMYIGLEDSDGKQAGNYLTNDVATANSSLTNKKWITVNVEIDKLIRSSQIDLSKIKCIRFNYDYSRNFYLDDFKFIPSSEVTNPTGFVTKQYEIADYGSVESGTLMYPENAVYTISSDKSSTTNILGDDGVFVLANGETATFTDQFRRGSYIAVGEDVDTEVFEPSWTMYENGEPVTAVNKAGTTVDLSSATTNLTNQTGSTIKDGRKEKYKTGKDDGQQINNDGLVITNARSSGKTTIGYPGTNSVEGSSAWAKKNGDVNTYDENTIVFRSYSDPDNSTTSTRLKVKYTNKVKTGTITIQKQQAAVSDDLKGTYTFKVKFFNVAGMGLEGTKTIEKTYTIEKNTSGTFDPIVISGIPAGTQYTISEISATDGAVLENVDVSSGNGLGDKYKPTITDNEETKLTEVSGTVKADAAEQTKFTFTNKLNPVVNIDLTKKWENVSGVTMPDSINIQLQRRVNDSDEWAAVPYATPGQTAADYITLKKDPYKPDKTEWTFSFTGLDRYANDTNGKVDNTKPYMYRIVEVTVADGSVKVIDNNEYLNDLFKVTYTDAISAPSTEVGSSITKNYTITNTYSPLTNIKITKVDATDTTKRLNGVEFKLERLLPDSTSSTGGDSFKVDPDFTAITVTTGGTDGSVGTAQGIAEFKDLKDGTYRLTETKAVQGYNLLKDPITIKIYRNNITTVDGQSYDFTKATDKNTIELQISNRIKFLLPKTGGYGAMLFILCGMALATLGCLIFFLITLRKEVQYSRLKRQRRNAIGR</sequence>
<feature type="domain" description="PA14" evidence="3">
    <location>
        <begin position="736"/>
        <end position="928"/>
    </location>
</feature>
<dbReference type="InterPro" id="IPR037524">
    <property type="entry name" value="PA14/GLEYA"/>
</dbReference>
<comment type="caution">
    <text evidence="4">The sequence shown here is derived from an EMBL/GenBank/DDBJ whole genome shotgun (WGS) entry which is preliminary data.</text>
</comment>
<evidence type="ECO:0000256" key="2">
    <source>
        <dbReference type="SAM" id="Phobius"/>
    </source>
</evidence>
<organism evidence="4 5">
    <name type="scientific">Agathobacter rectalis</name>
    <dbReference type="NCBI Taxonomy" id="39491"/>
    <lineage>
        <taxon>Bacteria</taxon>
        <taxon>Bacillati</taxon>
        <taxon>Bacillota</taxon>
        <taxon>Clostridia</taxon>
        <taxon>Lachnospirales</taxon>
        <taxon>Lachnospiraceae</taxon>
        <taxon>Agathobacter</taxon>
    </lineage>
</organism>
<feature type="region of interest" description="Disordered" evidence="1">
    <location>
        <begin position="1262"/>
        <end position="1286"/>
    </location>
</feature>
<evidence type="ECO:0000313" key="5">
    <source>
        <dbReference type="Proteomes" id="UP000283721"/>
    </source>
</evidence>
<dbReference type="InterPro" id="IPR041033">
    <property type="entry name" value="SpaA_PFL_dom_1"/>
</dbReference>
<dbReference type="Proteomes" id="UP000283721">
    <property type="component" value="Unassembled WGS sequence"/>
</dbReference>
<evidence type="ECO:0000259" key="3">
    <source>
        <dbReference type="PROSITE" id="PS51820"/>
    </source>
</evidence>
<dbReference type="Pfam" id="PF17802">
    <property type="entry name" value="SpaA"/>
    <property type="match status" value="1"/>
</dbReference>
<gene>
    <name evidence="4" type="ORF">DW967_04485</name>
</gene>
<dbReference type="PROSITE" id="PS51820">
    <property type="entry name" value="PA14"/>
    <property type="match status" value="1"/>
</dbReference>
<dbReference type="Gene3D" id="2.60.40.10">
    <property type="entry name" value="Immunoglobulins"/>
    <property type="match status" value="1"/>
</dbReference>
<evidence type="ECO:0000256" key="1">
    <source>
        <dbReference type="SAM" id="MobiDB-lite"/>
    </source>
</evidence>
<feature type="transmembrane region" description="Helical" evidence="2">
    <location>
        <begin position="1783"/>
        <end position="1808"/>
    </location>
</feature>
<proteinExistence type="predicted"/>
<evidence type="ECO:0000313" key="4">
    <source>
        <dbReference type="EMBL" id="RGZ94340.1"/>
    </source>
</evidence>
<dbReference type="InterPro" id="IPR013783">
    <property type="entry name" value="Ig-like_fold"/>
</dbReference>
<reference evidence="4 5" key="1">
    <citation type="submission" date="2018-08" db="EMBL/GenBank/DDBJ databases">
        <title>A genome reference for cultivated species of the human gut microbiota.</title>
        <authorList>
            <person name="Zou Y."/>
            <person name="Xue W."/>
            <person name="Luo G."/>
        </authorList>
    </citation>
    <scope>NUCLEOTIDE SEQUENCE [LARGE SCALE GENOMIC DNA]</scope>
    <source>
        <strain evidence="4 5">AM47-6BH</strain>
    </source>
</reference>
<protein>
    <recommendedName>
        <fullName evidence="3">PA14 domain-containing protein</fullName>
    </recommendedName>
</protein>
<keyword evidence="2" id="KW-0812">Transmembrane</keyword>
<keyword evidence="2" id="KW-1133">Transmembrane helix</keyword>
<accession>A0A413Q8R7</accession>
<dbReference type="EMBL" id="QSES01000006">
    <property type="protein sequence ID" value="RGZ94340.1"/>
    <property type="molecule type" value="Genomic_DNA"/>
</dbReference>
<feature type="compositionally biased region" description="Basic and acidic residues" evidence="1">
    <location>
        <begin position="1269"/>
        <end position="1283"/>
    </location>
</feature>
<dbReference type="SUPFAM" id="SSF49478">
    <property type="entry name" value="Cna protein B-type domain"/>
    <property type="match status" value="1"/>
</dbReference>
<name>A0A413Q8R7_9FIRM</name>